<accession>D8T1J5</accession>
<dbReference type="GO" id="GO:0042742">
    <property type="term" value="P:defense response to bacterium"/>
    <property type="evidence" value="ECO:0007669"/>
    <property type="project" value="UniProtKB-KW"/>
</dbReference>
<keyword evidence="5" id="KW-0378">Hydrolase</keyword>
<dbReference type="eggNOG" id="ENOG502R7CJ">
    <property type="taxonomic scope" value="Eukaryota"/>
</dbReference>
<evidence type="ECO:0000256" key="2">
    <source>
        <dbReference type="ARBA" id="ARBA00012732"/>
    </source>
</evidence>
<dbReference type="InterPro" id="IPR008597">
    <property type="entry name" value="Invert_lysozyme"/>
</dbReference>
<evidence type="ECO:0000256" key="5">
    <source>
        <dbReference type="ARBA" id="ARBA00022801"/>
    </source>
</evidence>
<dbReference type="PANTHER" id="PTHR11195">
    <property type="entry name" value="DESTABILASE-RELATED"/>
    <property type="match status" value="1"/>
</dbReference>
<sequence length="387" mass="44455">MANGSAALLVEEGDTLWKLGESLGVDWRRLQSFNGLDSDLILAGATLRVPPRPWLPRRVWNHGARLEPLLVEAGDTAWEIAQGLGLLVEELQELNLHLATLDLLFPGDILFVPHCPSQWIQRRQVFREVRARTKAFGSANATFFDVFPPPRVATFRKALSHPCMADVDEYRERHRLLLDAMRDIESSFMVPAPIGDGGRSIGPLQISTDYHEDAWWQKDPSGAKYELCDDVEYAERTAVNYWLRYCPWSLEFDDLETLARTHNGGPQWWFHMATIRYWRKVARSLKSRGFKKRIPELLEERQAPLLLMHSSCQFEFSRAAIYMASRTSETQLLLSSVRQKGSFPSFKFYFGQSFNCLVLVDFVFGSWKAINQCMAVKEVKDQCCMTR</sequence>
<dbReference type="Gene3D" id="1.10.530.10">
    <property type="match status" value="1"/>
</dbReference>
<protein>
    <recommendedName>
        <fullName evidence="2">lysozyme</fullName>
        <ecNumber evidence="2">3.2.1.17</ecNumber>
    </recommendedName>
</protein>
<feature type="domain" description="LysM" evidence="7">
    <location>
        <begin position="67"/>
        <end position="112"/>
    </location>
</feature>
<dbReference type="InParanoid" id="D8T1J5"/>
<dbReference type="AlphaFoldDB" id="D8T1J5"/>
<keyword evidence="4" id="KW-0081">Bacteriolytic enzyme</keyword>
<dbReference type="Proteomes" id="UP000001514">
    <property type="component" value="Unassembled WGS sequence"/>
</dbReference>
<dbReference type="InterPro" id="IPR018392">
    <property type="entry name" value="LysM"/>
</dbReference>
<dbReference type="Pfam" id="PF01476">
    <property type="entry name" value="LysM"/>
    <property type="match status" value="2"/>
</dbReference>
<dbReference type="PROSITE" id="PS51782">
    <property type="entry name" value="LYSM"/>
    <property type="match status" value="1"/>
</dbReference>
<dbReference type="HOGENOM" id="CLU_060209_0_0_1"/>
<dbReference type="GO" id="GO:0031640">
    <property type="term" value="P:killing of cells of another organism"/>
    <property type="evidence" value="ECO:0007669"/>
    <property type="project" value="UniProtKB-KW"/>
</dbReference>
<dbReference type="Gene3D" id="3.10.350.10">
    <property type="entry name" value="LysM domain"/>
    <property type="match status" value="2"/>
</dbReference>
<dbReference type="GO" id="GO:0003796">
    <property type="term" value="F:lysozyme activity"/>
    <property type="evidence" value="ECO:0000318"/>
    <property type="project" value="GO_Central"/>
</dbReference>
<evidence type="ECO:0000313" key="8">
    <source>
        <dbReference type="EMBL" id="EFJ09557.1"/>
    </source>
</evidence>
<dbReference type="KEGG" id="smo:SELMODRAFT_428052"/>
<keyword evidence="9" id="KW-1185">Reference proteome</keyword>
<keyword evidence="6" id="KW-0326">Glycosidase</keyword>
<dbReference type="SUPFAM" id="SSF54106">
    <property type="entry name" value="LysM domain"/>
    <property type="match status" value="2"/>
</dbReference>
<dbReference type="InterPro" id="IPR036779">
    <property type="entry name" value="LysM_dom_sf"/>
</dbReference>
<evidence type="ECO:0000259" key="7">
    <source>
        <dbReference type="PROSITE" id="PS51782"/>
    </source>
</evidence>
<evidence type="ECO:0000313" key="9">
    <source>
        <dbReference type="Proteomes" id="UP000001514"/>
    </source>
</evidence>
<name>D8T1J5_SELML</name>
<reference evidence="8 9" key="1">
    <citation type="journal article" date="2011" name="Science">
        <title>The Selaginella genome identifies genetic changes associated with the evolution of vascular plants.</title>
        <authorList>
            <person name="Banks J.A."/>
            <person name="Nishiyama T."/>
            <person name="Hasebe M."/>
            <person name="Bowman J.L."/>
            <person name="Gribskov M."/>
            <person name="dePamphilis C."/>
            <person name="Albert V.A."/>
            <person name="Aono N."/>
            <person name="Aoyama T."/>
            <person name="Ambrose B.A."/>
            <person name="Ashton N.W."/>
            <person name="Axtell M.J."/>
            <person name="Barker E."/>
            <person name="Barker M.S."/>
            <person name="Bennetzen J.L."/>
            <person name="Bonawitz N.D."/>
            <person name="Chapple C."/>
            <person name="Cheng C."/>
            <person name="Correa L.G."/>
            <person name="Dacre M."/>
            <person name="DeBarry J."/>
            <person name="Dreyer I."/>
            <person name="Elias M."/>
            <person name="Engstrom E.M."/>
            <person name="Estelle M."/>
            <person name="Feng L."/>
            <person name="Finet C."/>
            <person name="Floyd S.K."/>
            <person name="Frommer W.B."/>
            <person name="Fujita T."/>
            <person name="Gramzow L."/>
            <person name="Gutensohn M."/>
            <person name="Harholt J."/>
            <person name="Hattori M."/>
            <person name="Heyl A."/>
            <person name="Hirai T."/>
            <person name="Hiwatashi Y."/>
            <person name="Ishikawa M."/>
            <person name="Iwata M."/>
            <person name="Karol K.G."/>
            <person name="Koehler B."/>
            <person name="Kolukisaoglu U."/>
            <person name="Kubo M."/>
            <person name="Kurata T."/>
            <person name="Lalonde S."/>
            <person name="Li K."/>
            <person name="Li Y."/>
            <person name="Litt A."/>
            <person name="Lyons E."/>
            <person name="Manning G."/>
            <person name="Maruyama T."/>
            <person name="Michael T.P."/>
            <person name="Mikami K."/>
            <person name="Miyazaki S."/>
            <person name="Morinaga S."/>
            <person name="Murata T."/>
            <person name="Mueller-Roeber B."/>
            <person name="Nelson D.R."/>
            <person name="Obara M."/>
            <person name="Oguri Y."/>
            <person name="Olmstead R.G."/>
            <person name="Onodera N."/>
            <person name="Petersen B.L."/>
            <person name="Pils B."/>
            <person name="Prigge M."/>
            <person name="Rensing S.A."/>
            <person name="Riano-Pachon D.M."/>
            <person name="Roberts A.W."/>
            <person name="Sato Y."/>
            <person name="Scheller H.V."/>
            <person name="Schulz B."/>
            <person name="Schulz C."/>
            <person name="Shakirov E.V."/>
            <person name="Shibagaki N."/>
            <person name="Shinohara N."/>
            <person name="Shippen D.E."/>
            <person name="Soerensen I."/>
            <person name="Sotooka R."/>
            <person name="Sugimoto N."/>
            <person name="Sugita M."/>
            <person name="Sumikawa N."/>
            <person name="Tanurdzic M."/>
            <person name="Theissen G."/>
            <person name="Ulvskov P."/>
            <person name="Wakazuki S."/>
            <person name="Weng J.K."/>
            <person name="Willats W.W."/>
            <person name="Wipf D."/>
            <person name="Wolf P.G."/>
            <person name="Yang L."/>
            <person name="Zimmer A.D."/>
            <person name="Zhu Q."/>
            <person name="Mitros T."/>
            <person name="Hellsten U."/>
            <person name="Loque D."/>
            <person name="Otillar R."/>
            <person name="Salamov A."/>
            <person name="Schmutz J."/>
            <person name="Shapiro H."/>
            <person name="Lindquist E."/>
            <person name="Lucas S."/>
            <person name="Rokhsar D."/>
            <person name="Grigoriev I.V."/>
        </authorList>
    </citation>
    <scope>NUCLEOTIDE SEQUENCE [LARGE SCALE GENOMIC DNA]</scope>
</reference>
<dbReference type="PROSITE" id="PS51909">
    <property type="entry name" value="LYSOZYME_I"/>
    <property type="match status" value="1"/>
</dbReference>
<dbReference type="CDD" id="cd00118">
    <property type="entry name" value="LysM"/>
    <property type="match status" value="2"/>
</dbReference>
<dbReference type="EC" id="3.2.1.17" evidence="2"/>
<dbReference type="Gramene" id="EFJ09557">
    <property type="protein sequence ID" value="EFJ09557"/>
    <property type="gene ID" value="SELMODRAFT_428052"/>
</dbReference>
<gene>
    <name evidence="8" type="ORF">SELMODRAFT_428052</name>
</gene>
<evidence type="ECO:0000256" key="6">
    <source>
        <dbReference type="ARBA" id="ARBA00023295"/>
    </source>
</evidence>
<proteinExistence type="predicted"/>
<evidence type="ECO:0000256" key="3">
    <source>
        <dbReference type="ARBA" id="ARBA00022529"/>
    </source>
</evidence>
<dbReference type="SMART" id="SM00257">
    <property type="entry name" value="LysM"/>
    <property type="match status" value="2"/>
</dbReference>
<comment type="catalytic activity">
    <reaction evidence="1">
        <text>Hydrolysis of (1-&gt;4)-beta-linkages between N-acetylmuramic acid and N-acetyl-D-glucosamine residues in a peptidoglycan and between N-acetyl-D-glucosamine residues in chitodextrins.</text>
        <dbReference type="EC" id="3.2.1.17"/>
    </reaction>
</comment>
<organism evidence="9">
    <name type="scientific">Selaginella moellendorffii</name>
    <name type="common">Spikemoss</name>
    <dbReference type="NCBI Taxonomy" id="88036"/>
    <lineage>
        <taxon>Eukaryota</taxon>
        <taxon>Viridiplantae</taxon>
        <taxon>Streptophyta</taxon>
        <taxon>Embryophyta</taxon>
        <taxon>Tracheophyta</taxon>
        <taxon>Lycopodiopsida</taxon>
        <taxon>Selaginellales</taxon>
        <taxon>Selaginellaceae</taxon>
        <taxon>Selaginella</taxon>
    </lineage>
</organism>
<evidence type="ECO:0000256" key="1">
    <source>
        <dbReference type="ARBA" id="ARBA00000632"/>
    </source>
</evidence>
<dbReference type="PANTHER" id="PTHR11195:SF20">
    <property type="entry name" value="LYSOZYME"/>
    <property type="match status" value="1"/>
</dbReference>
<dbReference type="EMBL" id="GL377662">
    <property type="protein sequence ID" value="EFJ09557.1"/>
    <property type="molecule type" value="Genomic_DNA"/>
</dbReference>
<evidence type="ECO:0000256" key="4">
    <source>
        <dbReference type="ARBA" id="ARBA00022638"/>
    </source>
</evidence>
<keyword evidence="3" id="KW-0929">Antimicrobial</keyword>